<name>A0A935CB25_9BACT</name>
<dbReference type="Proteomes" id="UP000611723">
    <property type="component" value="Unassembled WGS sequence"/>
</dbReference>
<accession>A0A935CB25</accession>
<organism evidence="1 2">
    <name type="scientific">Marivirga aurantiaca</name>
    <dbReference type="NCBI Taxonomy" id="2802615"/>
    <lineage>
        <taxon>Bacteria</taxon>
        <taxon>Pseudomonadati</taxon>
        <taxon>Bacteroidota</taxon>
        <taxon>Cytophagia</taxon>
        <taxon>Cytophagales</taxon>
        <taxon>Marivirgaceae</taxon>
        <taxon>Marivirga</taxon>
    </lineage>
</organism>
<comment type="caution">
    <text evidence="1">The sequence shown here is derived from an EMBL/GenBank/DDBJ whole genome shotgun (WGS) entry which is preliminary data.</text>
</comment>
<dbReference type="NCBIfam" id="TIGR02241">
    <property type="entry name" value="conserved hypothetical phage tail region protein"/>
    <property type="match status" value="1"/>
</dbReference>
<reference evidence="1" key="1">
    <citation type="submission" date="2021-01" db="EMBL/GenBank/DDBJ databases">
        <title>Marivirga aurantiaca sp. nov., isolated from intertidal surface sediments.</title>
        <authorList>
            <person name="Zhang M."/>
        </authorList>
    </citation>
    <scope>NUCLEOTIDE SEQUENCE</scope>
    <source>
        <strain evidence="1">S37H4</strain>
    </source>
</reference>
<dbReference type="PANTHER" id="PTHR38009">
    <property type="entry name" value="CONSERVED HYPOTHETICAL PHAGE TAIL PROTEIN"/>
    <property type="match status" value="1"/>
</dbReference>
<dbReference type="GO" id="GO:0005198">
    <property type="term" value="F:structural molecule activity"/>
    <property type="evidence" value="ECO:0007669"/>
    <property type="project" value="InterPro"/>
</dbReference>
<dbReference type="InterPro" id="IPR011747">
    <property type="entry name" value="CHP02241"/>
</dbReference>
<sequence>MAGEAQDNIWPLPKFYFKVEVDGGMVASFQEVSGLDIETDVFEYRHGDSPVFSTIKMPGLIKSSDVTLKKGIFTTDVKFFEWFSDIKLNTIERKTVTIMLLNEAGDSEIVWTLTNAFPKQVQGTDLNSTSSDAAVETLVLAHEGLTVSTP</sequence>
<dbReference type="RefSeq" id="WP_201430816.1">
    <property type="nucleotide sequence ID" value="NZ_JAEQBW010000003.1"/>
</dbReference>
<evidence type="ECO:0000313" key="2">
    <source>
        <dbReference type="Proteomes" id="UP000611723"/>
    </source>
</evidence>
<evidence type="ECO:0000313" key="1">
    <source>
        <dbReference type="EMBL" id="MBK6265138.1"/>
    </source>
</evidence>
<dbReference type="AlphaFoldDB" id="A0A935CB25"/>
<keyword evidence="2" id="KW-1185">Reference proteome</keyword>
<dbReference type="InterPro" id="IPR010667">
    <property type="entry name" value="Phage_T4_Gp19"/>
</dbReference>
<proteinExistence type="predicted"/>
<dbReference type="Pfam" id="PF06841">
    <property type="entry name" value="Phage_T4_gp19"/>
    <property type="match status" value="1"/>
</dbReference>
<dbReference type="PANTHER" id="PTHR38009:SF1">
    <property type="entry name" value="CONSERVED HYPOTHETICAL PHAGE TAIL PROTEIN"/>
    <property type="match status" value="1"/>
</dbReference>
<dbReference type="EMBL" id="JAEQBW010000003">
    <property type="protein sequence ID" value="MBK6265138.1"/>
    <property type="molecule type" value="Genomic_DNA"/>
</dbReference>
<gene>
    <name evidence="1" type="ORF">JKA74_08820</name>
</gene>
<protein>
    <submittedName>
        <fullName evidence="1">Phage tail protein</fullName>
    </submittedName>
</protein>